<evidence type="ECO:0000259" key="5">
    <source>
        <dbReference type="PROSITE" id="PS50109"/>
    </source>
</evidence>
<dbReference type="Pfam" id="PF02518">
    <property type="entry name" value="HATPase_c"/>
    <property type="match status" value="1"/>
</dbReference>
<keyword evidence="1" id="KW-0808">Transferase</keyword>
<dbReference type="GO" id="GO:0016020">
    <property type="term" value="C:membrane"/>
    <property type="evidence" value="ECO:0007669"/>
    <property type="project" value="InterPro"/>
</dbReference>
<evidence type="ECO:0000256" key="4">
    <source>
        <dbReference type="SAM" id="MobiDB-lite"/>
    </source>
</evidence>
<evidence type="ECO:0000256" key="1">
    <source>
        <dbReference type="ARBA" id="ARBA00022679"/>
    </source>
</evidence>
<dbReference type="Pfam" id="PF13185">
    <property type="entry name" value="GAF_2"/>
    <property type="match status" value="1"/>
</dbReference>
<protein>
    <recommendedName>
        <fullName evidence="5">Histidine kinase domain-containing protein</fullName>
    </recommendedName>
</protein>
<feature type="domain" description="Histidine kinase" evidence="5">
    <location>
        <begin position="450"/>
        <end position="538"/>
    </location>
</feature>
<keyword evidence="3" id="KW-0902">Two-component regulatory system</keyword>
<name>A0A8J3WYV6_9ACTN</name>
<dbReference type="InterPro" id="IPR029016">
    <property type="entry name" value="GAF-like_dom_sf"/>
</dbReference>
<feature type="region of interest" description="Disordered" evidence="4">
    <location>
        <begin position="168"/>
        <end position="187"/>
    </location>
</feature>
<accession>A0A8J3WYV6</accession>
<dbReference type="SUPFAM" id="SSF55781">
    <property type="entry name" value="GAF domain-like"/>
    <property type="match status" value="2"/>
</dbReference>
<gene>
    <name evidence="6" type="ORF">Pme01_11890</name>
</gene>
<organism evidence="6 7">
    <name type="scientific">Planosporangium mesophilum</name>
    <dbReference type="NCBI Taxonomy" id="689768"/>
    <lineage>
        <taxon>Bacteria</taxon>
        <taxon>Bacillati</taxon>
        <taxon>Actinomycetota</taxon>
        <taxon>Actinomycetes</taxon>
        <taxon>Micromonosporales</taxon>
        <taxon>Micromonosporaceae</taxon>
        <taxon>Planosporangium</taxon>
    </lineage>
</organism>
<dbReference type="Pfam" id="PF01590">
    <property type="entry name" value="GAF"/>
    <property type="match status" value="1"/>
</dbReference>
<dbReference type="AlphaFoldDB" id="A0A8J3WYV6"/>
<dbReference type="Pfam" id="PF07730">
    <property type="entry name" value="HisKA_3"/>
    <property type="match status" value="1"/>
</dbReference>
<dbReference type="Proteomes" id="UP000599074">
    <property type="component" value="Unassembled WGS sequence"/>
</dbReference>
<evidence type="ECO:0000313" key="6">
    <source>
        <dbReference type="EMBL" id="GII21592.1"/>
    </source>
</evidence>
<dbReference type="InterPro" id="IPR011712">
    <property type="entry name" value="Sig_transdc_His_kin_sub3_dim/P"/>
</dbReference>
<dbReference type="EMBL" id="BOON01000008">
    <property type="protein sequence ID" value="GII21592.1"/>
    <property type="molecule type" value="Genomic_DNA"/>
</dbReference>
<dbReference type="InterPro" id="IPR005467">
    <property type="entry name" value="His_kinase_dom"/>
</dbReference>
<dbReference type="Gene3D" id="3.30.565.10">
    <property type="entry name" value="Histidine kinase-like ATPase, C-terminal domain"/>
    <property type="match status" value="1"/>
</dbReference>
<sequence length="538" mass="55710">MVSSRRHARPADGYARLARALAELNAEVVAGHDSRRVLERLCAHARALATASNATVLTADSDGVLVTRAVAGPVATWRRGVRVPLGDTLAGTALRGGTPLVAGLRHPRYRHERALAAAGLRRVLYLPIPGFGSVTGVLGLGYRHGGGVSARELRLLAPLATVAGLVPPEVAPDGPGGPGGPGGLAARNRHGDQLQVLVDRVVALTGAVDCAVYLPDGRRALVPVAAAPMVDAAASSIAGAASSATSVAPNGAGPLDPATVSRLLAQRRPATLWRMETGSVLCVPLPARAAVLGALCARWADGGQPGPAERMLINLTAGEAAQLVDDGRRRTADEEQVAVREREWLARELHDSVVQTLYGISLGAGAAGGLLHSDTAQAQQSVAWIQETAVAGLAEMQGLIQRLRPDALADNGLTAALGRLLETLHTLHGCRTSAELGAEPAVGPEVRRALYRIAQEAIANAAKHARAGQVRLRLYAQEPDVVLEIIDDGQGFTPGGDFRGRLGIRSMRERAEAAGGRLDIVSAPGRGTMVHAELPAGG</sequence>
<dbReference type="RefSeq" id="WP_168114685.1">
    <property type="nucleotide sequence ID" value="NZ_BOON01000008.1"/>
</dbReference>
<reference evidence="6" key="1">
    <citation type="submission" date="2021-01" db="EMBL/GenBank/DDBJ databases">
        <title>Whole genome shotgun sequence of Planosporangium mesophilum NBRC 109066.</title>
        <authorList>
            <person name="Komaki H."/>
            <person name="Tamura T."/>
        </authorList>
    </citation>
    <scope>NUCLEOTIDE SEQUENCE</scope>
    <source>
        <strain evidence="6">NBRC 109066</strain>
    </source>
</reference>
<keyword evidence="2" id="KW-0418">Kinase</keyword>
<dbReference type="SMART" id="SM00387">
    <property type="entry name" value="HATPase_c"/>
    <property type="match status" value="1"/>
</dbReference>
<keyword evidence="7" id="KW-1185">Reference proteome</keyword>
<evidence type="ECO:0000256" key="3">
    <source>
        <dbReference type="ARBA" id="ARBA00023012"/>
    </source>
</evidence>
<dbReference type="PROSITE" id="PS50109">
    <property type="entry name" value="HIS_KIN"/>
    <property type="match status" value="1"/>
</dbReference>
<dbReference type="SUPFAM" id="SSF55874">
    <property type="entry name" value="ATPase domain of HSP90 chaperone/DNA topoisomerase II/histidine kinase"/>
    <property type="match status" value="1"/>
</dbReference>
<feature type="compositionally biased region" description="Gly residues" evidence="4">
    <location>
        <begin position="174"/>
        <end position="183"/>
    </location>
</feature>
<dbReference type="Gene3D" id="1.20.5.1930">
    <property type="match status" value="1"/>
</dbReference>
<dbReference type="PANTHER" id="PTHR24421:SF61">
    <property type="entry name" value="OXYGEN SENSOR HISTIDINE KINASE NREB"/>
    <property type="match status" value="1"/>
</dbReference>
<proteinExistence type="predicted"/>
<dbReference type="InterPro" id="IPR036890">
    <property type="entry name" value="HATPase_C_sf"/>
</dbReference>
<evidence type="ECO:0000313" key="7">
    <source>
        <dbReference type="Proteomes" id="UP000599074"/>
    </source>
</evidence>
<dbReference type="GO" id="GO:0000155">
    <property type="term" value="F:phosphorelay sensor kinase activity"/>
    <property type="evidence" value="ECO:0007669"/>
    <property type="project" value="InterPro"/>
</dbReference>
<dbReference type="InterPro" id="IPR003594">
    <property type="entry name" value="HATPase_dom"/>
</dbReference>
<dbReference type="InterPro" id="IPR003018">
    <property type="entry name" value="GAF"/>
</dbReference>
<dbReference type="InterPro" id="IPR050482">
    <property type="entry name" value="Sensor_HK_TwoCompSys"/>
</dbReference>
<comment type="caution">
    <text evidence="6">The sequence shown here is derived from an EMBL/GenBank/DDBJ whole genome shotgun (WGS) entry which is preliminary data.</text>
</comment>
<dbReference type="CDD" id="cd16917">
    <property type="entry name" value="HATPase_UhpB-NarQ-NarX-like"/>
    <property type="match status" value="1"/>
</dbReference>
<evidence type="ECO:0000256" key="2">
    <source>
        <dbReference type="ARBA" id="ARBA00022777"/>
    </source>
</evidence>
<dbReference type="Gene3D" id="3.30.450.40">
    <property type="match status" value="2"/>
</dbReference>
<dbReference type="GO" id="GO:0046983">
    <property type="term" value="F:protein dimerization activity"/>
    <property type="evidence" value="ECO:0007669"/>
    <property type="project" value="InterPro"/>
</dbReference>
<dbReference type="PANTHER" id="PTHR24421">
    <property type="entry name" value="NITRATE/NITRITE SENSOR PROTEIN NARX-RELATED"/>
    <property type="match status" value="1"/>
</dbReference>